<reference evidence="4 5" key="1">
    <citation type="submission" date="2021-06" db="EMBL/GenBank/DDBJ databases">
        <title>Sphingomonas sp. XMGL2, whole genome shotgun sequencing project.</title>
        <authorList>
            <person name="Zhao G."/>
            <person name="Shen L."/>
        </authorList>
    </citation>
    <scope>NUCLEOTIDE SEQUENCE [LARGE SCALE GENOMIC DNA]</scope>
    <source>
        <strain evidence="4 5">XMGL2</strain>
    </source>
</reference>
<dbReference type="Pfam" id="PF00081">
    <property type="entry name" value="Sod_Fe_N"/>
    <property type="match status" value="1"/>
</dbReference>
<proteinExistence type="inferred from homology"/>
<dbReference type="EMBL" id="JAHKRT010000005">
    <property type="protein sequence ID" value="MBU3078376.1"/>
    <property type="molecule type" value="Genomic_DNA"/>
</dbReference>
<dbReference type="Proteomes" id="UP000776276">
    <property type="component" value="Unassembled WGS sequence"/>
</dbReference>
<name>A0ABS6BJ96_9SPHN</name>
<dbReference type="PROSITE" id="PS00088">
    <property type="entry name" value="SOD_MN"/>
    <property type="match status" value="1"/>
</dbReference>
<protein>
    <recommendedName>
        <fullName evidence="1">Superoxide dismutase</fullName>
        <ecNumber evidence="1">1.15.1.1</ecNumber>
    </recommendedName>
</protein>
<gene>
    <name evidence="4" type="ORF">KOF26_10895</name>
</gene>
<evidence type="ECO:0000256" key="1">
    <source>
        <dbReference type="RuleBase" id="RU000414"/>
    </source>
</evidence>
<evidence type="ECO:0000313" key="4">
    <source>
        <dbReference type="EMBL" id="MBU3078376.1"/>
    </source>
</evidence>
<comment type="caution">
    <text evidence="4">The sequence shown here is derived from an EMBL/GenBank/DDBJ whole genome shotgun (WGS) entry which is preliminary data.</text>
</comment>
<sequence length="208" mass="22959">MAFILPPLPFEKTALDPVMSAETFDYHHGKHHKAYVDKVNGWEAEKGLAGKTLVEVIKLAKDKGDKGLFNNAAQVWNHSFFWQCLAPAGATQPSGKLAQLIDAFGGQDALLAKLKEEAVGHFASGWAWLVLDGDALKVTSLHDADTPVVYEGMKPLLTLDVWEHAYYIDYRNARPDFAEKVLKNVINWDFVAQNLDGAGISRADQQPA</sequence>
<keyword evidence="1" id="KW-0479">Metal-binding</keyword>
<comment type="catalytic activity">
    <reaction evidence="1">
        <text>2 superoxide + 2 H(+) = H2O2 + O2</text>
        <dbReference type="Rhea" id="RHEA:20696"/>
        <dbReference type="ChEBI" id="CHEBI:15378"/>
        <dbReference type="ChEBI" id="CHEBI:15379"/>
        <dbReference type="ChEBI" id="CHEBI:16240"/>
        <dbReference type="ChEBI" id="CHEBI:18421"/>
        <dbReference type="EC" id="1.15.1.1"/>
    </reaction>
</comment>
<dbReference type="InterPro" id="IPR019833">
    <property type="entry name" value="Mn/Fe_SOD_BS"/>
</dbReference>
<evidence type="ECO:0000313" key="5">
    <source>
        <dbReference type="Proteomes" id="UP000776276"/>
    </source>
</evidence>
<dbReference type="RefSeq" id="WP_216324496.1">
    <property type="nucleotide sequence ID" value="NZ_JAHKRT010000005.1"/>
</dbReference>
<feature type="domain" description="Manganese/iron superoxide dismutase N-terminal" evidence="2">
    <location>
        <begin position="3"/>
        <end position="86"/>
    </location>
</feature>
<keyword evidence="5" id="KW-1185">Reference proteome</keyword>
<dbReference type="InterPro" id="IPR019832">
    <property type="entry name" value="Mn/Fe_SOD_C"/>
</dbReference>
<dbReference type="PIRSF" id="PIRSF000349">
    <property type="entry name" value="SODismutase"/>
    <property type="match status" value="1"/>
</dbReference>
<dbReference type="EC" id="1.15.1.1" evidence="1"/>
<evidence type="ECO:0000259" key="2">
    <source>
        <dbReference type="Pfam" id="PF00081"/>
    </source>
</evidence>
<dbReference type="InterPro" id="IPR001189">
    <property type="entry name" value="Mn/Fe_SOD"/>
</dbReference>
<evidence type="ECO:0000259" key="3">
    <source>
        <dbReference type="Pfam" id="PF02777"/>
    </source>
</evidence>
<accession>A0ABS6BJ96</accession>
<dbReference type="InterPro" id="IPR019831">
    <property type="entry name" value="Mn/Fe_SOD_N"/>
</dbReference>
<comment type="similarity">
    <text evidence="1">Belongs to the iron/manganese superoxide dismutase family.</text>
</comment>
<comment type="function">
    <text evidence="1">Destroys radicals which are normally produced within the cells and which are toxic to biological systems.</text>
</comment>
<keyword evidence="1" id="KW-0560">Oxidoreductase</keyword>
<dbReference type="PANTHER" id="PTHR42769">
    <property type="entry name" value="SUPEROXIDE DISMUTASE"/>
    <property type="match status" value="1"/>
</dbReference>
<organism evidence="4 5">
    <name type="scientific">Sphingomonas quercus</name>
    <dbReference type="NCBI Taxonomy" id="2842451"/>
    <lineage>
        <taxon>Bacteria</taxon>
        <taxon>Pseudomonadati</taxon>
        <taxon>Pseudomonadota</taxon>
        <taxon>Alphaproteobacteria</taxon>
        <taxon>Sphingomonadales</taxon>
        <taxon>Sphingomonadaceae</taxon>
        <taxon>Sphingomonas</taxon>
    </lineage>
</organism>
<dbReference type="Pfam" id="PF02777">
    <property type="entry name" value="Sod_Fe_C"/>
    <property type="match status" value="1"/>
</dbReference>
<feature type="domain" description="Manganese/iron superoxide dismutase C-terminal" evidence="3">
    <location>
        <begin position="94"/>
        <end position="194"/>
    </location>
</feature>
<dbReference type="PANTHER" id="PTHR42769:SF3">
    <property type="entry name" value="SUPEROXIDE DISMUTASE [FE] 2, CHLOROPLASTIC"/>
    <property type="match status" value="1"/>
</dbReference>